<keyword evidence="3" id="KW-0677">Repeat</keyword>
<dbReference type="SUPFAM" id="SSF48403">
    <property type="entry name" value="Ankyrin repeat"/>
    <property type="match status" value="1"/>
</dbReference>
<dbReference type="PROSITE" id="PS50088">
    <property type="entry name" value="ANK_REPEAT"/>
    <property type="match status" value="3"/>
</dbReference>
<dbReference type="AlphaFoldDB" id="A0AA38CPN8"/>
<keyword evidence="5 7" id="KW-0040">ANK repeat</keyword>
<proteinExistence type="predicted"/>
<dbReference type="SMART" id="SM00248">
    <property type="entry name" value="ANK"/>
    <property type="match status" value="9"/>
</dbReference>
<dbReference type="GO" id="GO:0005886">
    <property type="term" value="C:plasma membrane"/>
    <property type="evidence" value="ECO:0007669"/>
    <property type="project" value="TreeGrafter"/>
</dbReference>
<organism evidence="10 11">
    <name type="scientific">Taxus chinensis</name>
    <name type="common">Chinese yew</name>
    <name type="synonym">Taxus wallichiana var. chinensis</name>
    <dbReference type="NCBI Taxonomy" id="29808"/>
    <lineage>
        <taxon>Eukaryota</taxon>
        <taxon>Viridiplantae</taxon>
        <taxon>Streptophyta</taxon>
        <taxon>Embryophyta</taxon>
        <taxon>Tracheophyta</taxon>
        <taxon>Spermatophyta</taxon>
        <taxon>Pinopsida</taxon>
        <taxon>Pinidae</taxon>
        <taxon>Conifers II</taxon>
        <taxon>Cupressales</taxon>
        <taxon>Taxaceae</taxon>
        <taxon>Taxus</taxon>
    </lineage>
</organism>
<feature type="repeat" description="ANK" evidence="7">
    <location>
        <begin position="73"/>
        <end position="97"/>
    </location>
</feature>
<dbReference type="InterPro" id="IPR002110">
    <property type="entry name" value="Ankyrin_rpt"/>
</dbReference>
<feature type="transmembrane region" description="Helical" evidence="8">
    <location>
        <begin position="406"/>
        <end position="424"/>
    </location>
</feature>
<feature type="repeat" description="ANK" evidence="7">
    <location>
        <begin position="183"/>
        <end position="205"/>
    </location>
</feature>
<dbReference type="PANTHER" id="PTHR24186">
    <property type="entry name" value="PROTEIN PHOSPHATASE 1 REGULATORY SUBUNIT"/>
    <property type="match status" value="1"/>
</dbReference>
<keyword evidence="6 8" id="KW-0472">Membrane</keyword>
<feature type="repeat" description="ANK" evidence="7">
    <location>
        <begin position="36"/>
        <end position="57"/>
    </location>
</feature>
<evidence type="ECO:0000313" key="11">
    <source>
        <dbReference type="Proteomes" id="UP000824469"/>
    </source>
</evidence>
<dbReference type="PANTHER" id="PTHR24186:SF38">
    <property type="entry name" value="ANKYRIN REPEAT FAMILY PROTEIN"/>
    <property type="match status" value="1"/>
</dbReference>
<evidence type="ECO:0000256" key="1">
    <source>
        <dbReference type="ARBA" id="ARBA00004141"/>
    </source>
</evidence>
<evidence type="ECO:0000313" key="10">
    <source>
        <dbReference type="EMBL" id="KAH9304485.1"/>
    </source>
</evidence>
<evidence type="ECO:0000259" key="9">
    <source>
        <dbReference type="Pfam" id="PF13962"/>
    </source>
</evidence>
<keyword evidence="4 8" id="KW-1133">Transmembrane helix</keyword>
<comment type="subcellular location">
    <subcellularLocation>
        <location evidence="1">Membrane</location>
        <topology evidence="1">Multi-pass membrane protein</topology>
    </subcellularLocation>
</comment>
<dbReference type="Pfam" id="PF13637">
    <property type="entry name" value="Ank_4"/>
    <property type="match status" value="1"/>
</dbReference>
<name>A0AA38CPN8_TAXCH</name>
<dbReference type="Pfam" id="PF00023">
    <property type="entry name" value="Ank"/>
    <property type="match status" value="1"/>
</dbReference>
<evidence type="ECO:0000256" key="3">
    <source>
        <dbReference type="ARBA" id="ARBA00022737"/>
    </source>
</evidence>
<evidence type="ECO:0000256" key="2">
    <source>
        <dbReference type="ARBA" id="ARBA00022692"/>
    </source>
</evidence>
<keyword evidence="2 8" id="KW-0812">Transmembrane</keyword>
<dbReference type="Pfam" id="PF13962">
    <property type="entry name" value="PGG"/>
    <property type="match status" value="1"/>
</dbReference>
<dbReference type="OMA" id="SACTHDE"/>
<evidence type="ECO:0000256" key="5">
    <source>
        <dbReference type="ARBA" id="ARBA00023043"/>
    </source>
</evidence>
<gene>
    <name evidence="10" type="ORF">KI387_008889</name>
</gene>
<sequence>MQCDLFIAAKRGNLKTLRDLHSQNAIGSYINQVTFEGNTVLHIAAREGHLELVKWILHNAKWPSLLTGARNSDKNTPLHEAAKMGNQEVVRILLKHNKYAAHRRNQFGETPLIIASEHGHVESARLLLAATPLFLVFWPRENRQTCLNTAAYGGHLDVVRLILKEKPSCLNMIQLILFVDDENGVTPLHAAVHGGHLEIVGEILNTPLNWWCCGLNCCHKSLMTKKDKLGRCAIHIAAMKGYINIVDLFMSRMPDCVEIRSSCLKTAVHFAVEYNQINIVKKLVSENEDEITTKLVSYDFDLSGNTALHLAAMNAVDPELMEYLLSFPNVNFNAINNEGLSPLDIAVATPQNKPEFGENVTILENHGASHSLIRHSRSQLPPWKHSQQSTSQGNCGMENKILDVDTLVASLIATVTFAAIFQIPGGINEGDGLARMSLETVFQVFLFSDCVAFFASMTVVICWIFRERLQTRLIADRSPLAKLSMLSLGTSIVSTCLAFLCATILVTVPRNIDKMSDNDHLKEYRLMFAGEIIIAYVAPLLAVVFLSLAWILEYNFHATNERQARLKWQLKRVLISTLPVAAIVLTITFVCITRYL</sequence>
<protein>
    <recommendedName>
        <fullName evidence="9">PGG domain-containing protein</fullName>
    </recommendedName>
</protein>
<feature type="transmembrane region" description="Helical" evidence="8">
    <location>
        <begin position="573"/>
        <end position="595"/>
    </location>
</feature>
<dbReference type="EMBL" id="JAHRHJ020000008">
    <property type="protein sequence ID" value="KAH9304485.1"/>
    <property type="molecule type" value="Genomic_DNA"/>
</dbReference>
<comment type="caution">
    <text evidence="10">The sequence shown here is derived from an EMBL/GenBank/DDBJ whole genome shotgun (WGS) entry which is preliminary data.</text>
</comment>
<evidence type="ECO:0000256" key="7">
    <source>
        <dbReference type="PROSITE-ProRule" id="PRU00023"/>
    </source>
</evidence>
<reference evidence="10 11" key="1">
    <citation type="journal article" date="2021" name="Nat. Plants">
        <title>The Taxus genome provides insights into paclitaxel biosynthesis.</title>
        <authorList>
            <person name="Xiong X."/>
            <person name="Gou J."/>
            <person name="Liao Q."/>
            <person name="Li Y."/>
            <person name="Zhou Q."/>
            <person name="Bi G."/>
            <person name="Li C."/>
            <person name="Du R."/>
            <person name="Wang X."/>
            <person name="Sun T."/>
            <person name="Guo L."/>
            <person name="Liang H."/>
            <person name="Lu P."/>
            <person name="Wu Y."/>
            <person name="Zhang Z."/>
            <person name="Ro D.K."/>
            <person name="Shang Y."/>
            <person name="Huang S."/>
            <person name="Yan J."/>
        </authorList>
    </citation>
    <scope>NUCLEOTIDE SEQUENCE [LARGE SCALE GENOMIC DNA]</scope>
    <source>
        <strain evidence="10">Ta-2019</strain>
    </source>
</reference>
<feature type="transmembrane region" description="Helical" evidence="8">
    <location>
        <begin position="486"/>
        <end position="508"/>
    </location>
</feature>
<dbReference type="Gene3D" id="1.25.40.20">
    <property type="entry name" value="Ankyrin repeat-containing domain"/>
    <property type="match status" value="3"/>
</dbReference>
<dbReference type="Pfam" id="PF12796">
    <property type="entry name" value="Ank_2"/>
    <property type="match status" value="3"/>
</dbReference>
<evidence type="ECO:0000256" key="8">
    <source>
        <dbReference type="SAM" id="Phobius"/>
    </source>
</evidence>
<feature type="transmembrane region" description="Helical" evidence="8">
    <location>
        <begin position="444"/>
        <end position="465"/>
    </location>
</feature>
<accession>A0AA38CPN8</accession>
<feature type="transmembrane region" description="Helical" evidence="8">
    <location>
        <begin position="528"/>
        <end position="552"/>
    </location>
</feature>
<dbReference type="InterPro" id="IPR036770">
    <property type="entry name" value="Ankyrin_rpt-contain_sf"/>
</dbReference>
<dbReference type="Proteomes" id="UP000824469">
    <property type="component" value="Unassembled WGS sequence"/>
</dbReference>
<keyword evidence="11" id="KW-1185">Reference proteome</keyword>
<dbReference type="PROSITE" id="PS50297">
    <property type="entry name" value="ANK_REP_REGION"/>
    <property type="match status" value="3"/>
</dbReference>
<dbReference type="InterPro" id="IPR026961">
    <property type="entry name" value="PGG_dom"/>
</dbReference>
<evidence type="ECO:0000256" key="6">
    <source>
        <dbReference type="ARBA" id="ARBA00023136"/>
    </source>
</evidence>
<evidence type="ECO:0000256" key="4">
    <source>
        <dbReference type="ARBA" id="ARBA00022989"/>
    </source>
</evidence>
<feature type="domain" description="PGG" evidence="9">
    <location>
        <begin position="405"/>
        <end position="505"/>
    </location>
</feature>